<feature type="compositionally biased region" description="Basic and acidic residues" evidence="1">
    <location>
        <begin position="104"/>
        <end position="115"/>
    </location>
</feature>
<organism evidence="3 4">
    <name type="scientific">Pseudomicrostroma glucosiphilum</name>
    <dbReference type="NCBI Taxonomy" id="1684307"/>
    <lineage>
        <taxon>Eukaryota</taxon>
        <taxon>Fungi</taxon>
        <taxon>Dikarya</taxon>
        <taxon>Basidiomycota</taxon>
        <taxon>Ustilaginomycotina</taxon>
        <taxon>Exobasidiomycetes</taxon>
        <taxon>Microstromatales</taxon>
        <taxon>Microstromatales incertae sedis</taxon>
        <taxon>Pseudomicrostroma</taxon>
    </lineage>
</organism>
<dbReference type="RefSeq" id="XP_025350650.1">
    <property type="nucleotide sequence ID" value="XM_025495372.1"/>
</dbReference>
<reference evidence="3 4" key="1">
    <citation type="journal article" date="2018" name="Mol. Biol. Evol.">
        <title>Broad Genomic Sampling Reveals a Smut Pathogenic Ancestry of the Fungal Clade Ustilaginomycotina.</title>
        <authorList>
            <person name="Kijpornyongpan T."/>
            <person name="Mondo S.J."/>
            <person name="Barry K."/>
            <person name="Sandor L."/>
            <person name="Lee J."/>
            <person name="Lipzen A."/>
            <person name="Pangilinan J."/>
            <person name="LaButti K."/>
            <person name="Hainaut M."/>
            <person name="Henrissat B."/>
            <person name="Grigoriev I.V."/>
            <person name="Spatafora J.W."/>
            <person name="Aime M.C."/>
        </authorList>
    </citation>
    <scope>NUCLEOTIDE SEQUENCE [LARGE SCALE GENOMIC DNA]</scope>
    <source>
        <strain evidence="3 4">MCA 4718</strain>
    </source>
</reference>
<feature type="region of interest" description="Disordered" evidence="1">
    <location>
        <begin position="44"/>
        <end position="158"/>
    </location>
</feature>
<dbReference type="Proteomes" id="UP000245942">
    <property type="component" value="Unassembled WGS sequence"/>
</dbReference>
<evidence type="ECO:0000313" key="4">
    <source>
        <dbReference type="Proteomes" id="UP000245942"/>
    </source>
</evidence>
<proteinExistence type="predicted"/>
<dbReference type="AlphaFoldDB" id="A0A316UE57"/>
<feature type="compositionally biased region" description="Basic residues" evidence="1">
    <location>
        <begin position="132"/>
        <end position="145"/>
    </location>
</feature>
<accession>A0A316UE57</accession>
<feature type="compositionally biased region" description="Polar residues" evidence="1">
    <location>
        <begin position="85"/>
        <end position="96"/>
    </location>
</feature>
<feature type="compositionally biased region" description="Low complexity" evidence="1">
    <location>
        <begin position="53"/>
        <end position="64"/>
    </location>
</feature>
<name>A0A316UE57_9BASI</name>
<feature type="signal peptide" evidence="2">
    <location>
        <begin position="1"/>
        <end position="22"/>
    </location>
</feature>
<gene>
    <name evidence="3" type="ORF">BCV69DRAFT_578</name>
</gene>
<feature type="chain" id="PRO_5016425373" evidence="2">
    <location>
        <begin position="23"/>
        <end position="158"/>
    </location>
</feature>
<keyword evidence="2" id="KW-0732">Signal</keyword>
<dbReference type="GeneID" id="37017106"/>
<sequence>MAFKRPLAFLLLCCFACFTVRAASEDVLRGRMERPQLVRTLRQNHRGEHIAESQPSSASDSPSSRGAYPIYPSPARSASPRMSSTNPSSLHSVSTPPQAPRPRKGFEKVKAEVKKKVQRVGKTLKGWFVSSHRPHGHRHPPRRHDSRSGAWPLSPTRV</sequence>
<protein>
    <submittedName>
        <fullName evidence="3">Uncharacterized protein</fullName>
    </submittedName>
</protein>
<keyword evidence="4" id="KW-1185">Reference proteome</keyword>
<feature type="compositionally biased region" description="Low complexity" evidence="1">
    <location>
        <begin position="73"/>
        <end position="84"/>
    </location>
</feature>
<evidence type="ECO:0000313" key="3">
    <source>
        <dbReference type="EMBL" id="PWN23490.1"/>
    </source>
</evidence>
<evidence type="ECO:0000256" key="1">
    <source>
        <dbReference type="SAM" id="MobiDB-lite"/>
    </source>
</evidence>
<dbReference type="EMBL" id="KZ819321">
    <property type="protein sequence ID" value="PWN23490.1"/>
    <property type="molecule type" value="Genomic_DNA"/>
</dbReference>
<evidence type="ECO:0000256" key="2">
    <source>
        <dbReference type="SAM" id="SignalP"/>
    </source>
</evidence>